<dbReference type="Gene3D" id="1.10.357.10">
    <property type="entry name" value="Tetracycline Repressor, domain 2"/>
    <property type="match status" value="1"/>
</dbReference>
<keyword evidence="2 4" id="KW-0238">DNA-binding</keyword>
<evidence type="ECO:0000313" key="8">
    <source>
        <dbReference type="Proteomes" id="UP000604341"/>
    </source>
</evidence>
<keyword evidence="1" id="KW-0805">Transcription regulation</keyword>
<gene>
    <name evidence="7" type="ORF">GCM10010844_31860</name>
</gene>
<evidence type="ECO:0000256" key="5">
    <source>
        <dbReference type="SAM" id="MobiDB-lite"/>
    </source>
</evidence>
<evidence type="ECO:0000313" key="7">
    <source>
        <dbReference type="EMBL" id="GGL10832.1"/>
    </source>
</evidence>
<evidence type="ECO:0000256" key="3">
    <source>
        <dbReference type="ARBA" id="ARBA00023163"/>
    </source>
</evidence>
<dbReference type="InterPro" id="IPR001647">
    <property type="entry name" value="HTH_TetR"/>
</dbReference>
<feature type="domain" description="HTH tetR-type" evidence="6">
    <location>
        <begin position="26"/>
        <end position="85"/>
    </location>
</feature>
<dbReference type="SUPFAM" id="SSF46689">
    <property type="entry name" value="Homeodomain-like"/>
    <property type="match status" value="1"/>
</dbReference>
<dbReference type="PROSITE" id="PS50977">
    <property type="entry name" value="HTH_TETR_2"/>
    <property type="match status" value="1"/>
</dbReference>
<dbReference type="InterPro" id="IPR009057">
    <property type="entry name" value="Homeodomain-like_sf"/>
</dbReference>
<name>A0ABQ2FNA8_9DEIO</name>
<dbReference type="RefSeq" id="WP_189069975.1">
    <property type="nucleotide sequence ID" value="NZ_BMPE01000012.1"/>
</dbReference>
<accession>A0ABQ2FNA8</accession>
<dbReference type="PANTHER" id="PTHR30055">
    <property type="entry name" value="HTH-TYPE TRANSCRIPTIONAL REGULATOR RUTR"/>
    <property type="match status" value="1"/>
</dbReference>
<evidence type="ECO:0000256" key="4">
    <source>
        <dbReference type="PROSITE-ProRule" id="PRU00335"/>
    </source>
</evidence>
<reference evidence="8" key="1">
    <citation type="journal article" date="2019" name="Int. J. Syst. Evol. Microbiol.">
        <title>The Global Catalogue of Microorganisms (GCM) 10K type strain sequencing project: providing services to taxonomists for standard genome sequencing and annotation.</title>
        <authorList>
            <consortium name="The Broad Institute Genomics Platform"/>
            <consortium name="The Broad Institute Genome Sequencing Center for Infectious Disease"/>
            <person name="Wu L."/>
            <person name="Ma J."/>
        </authorList>
    </citation>
    <scope>NUCLEOTIDE SEQUENCE [LARGE SCALE GENOMIC DNA]</scope>
    <source>
        <strain evidence="8">JCM 19173</strain>
    </source>
</reference>
<evidence type="ECO:0000256" key="1">
    <source>
        <dbReference type="ARBA" id="ARBA00023015"/>
    </source>
</evidence>
<feature type="region of interest" description="Disordered" evidence="5">
    <location>
        <begin position="1"/>
        <end position="23"/>
    </location>
</feature>
<feature type="DNA-binding region" description="H-T-H motif" evidence="4">
    <location>
        <begin position="48"/>
        <end position="67"/>
    </location>
</feature>
<protein>
    <submittedName>
        <fullName evidence="7">TetR family transcriptional regulator</fullName>
    </submittedName>
</protein>
<organism evidence="7 8">
    <name type="scientific">Deinococcus radiotolerans</name>
    <dbReference type="NCBI Taxonomy" id="1309407"/>
    <lineage>
        <taxon>Bacteria</taxon>
        <taxon>Thermotogati</taxon>
        <taxon>Deinococcota</taxon>
        <taxon>Deinococci</taxon>
        <taxon>Deinococcales</taxon>
        <taxon>Deinococcaceae</taxon>
        <taxon>Deinococcus</taxon>
    </lineage>
</organism>
<dbReference type="PANTHER" id="PTHR30055:SF151">
    <property type="entry name" value="TRANSCRIPTIONAL REGULATORY PROTEIN"/>
    <property type="match status" value="1"/>
</dbReference>
<keyword evidence="8" id="KW-1185">Reference proteome</keyword>
<evidence type="ECO:0000259" key="6">
    <source>
        <dbReference type="PROSITE" id="PS50977"/>
    </source>
</evidence>
<dbReference type="Pfam" id="PF00440">
    <property type="entry name" value="TetR_N"/>
    <property type="match status" value="1"/>
</dbReference>
<dbReference type="InterPro" id="IPR050109">
    <property type="entry name" value="HTH-type_TetR-like_transc_reg"/>
</dbReference>
<sequence>MVPHATGDGQNRPALRNRGRPRTGNALTEAAILEAALTLLESRTVTFSLRALARHLKTDPMALYHYFPNKQALLAAAVHSAFSQLDLTEADFQPEDDLVKRLETLAGHYVAAIERYPGLTVDIIAGHVPAQAVMAHFDRLFAQATAPLNLPRTAVSEAGHVLVDYLHGVMLAGQVAGQVWRTGVRLIAAGMHHQQSSERRS</sequence>
<proteinExistence type="predicted"/>
<keyword evidence="3" id="KW-0804">Transcription</keyword>
<evidence type="ECO:0000256" key="2">
    <source>
        <dbReference type="ARBA" id="ARBA00023125"/>
    </source>
</evidence>
<dbReference type="EMBL" id="BMPE01000012">
    <property type="protein sequence ID" value="GGL10832.1"/>
    <property type="molecule type" value="Genomic_DNA"/>
</dbReference>
<comment type="caution">
    <text evidence="7">The sequence shown here is derived from an EMBL/GenBank/DDBJ whole genome shotgun (WGS) entry which is preliminary data.</text>
</comment>
<dbReference type="Proteomes" id="UP000604341">
    <property type="component" value="Unassembled WGS sequence"/>
</dbReference>